<accession>D2V6U1</accession>
<dbReference type="InterPro" id="IPR002110">
    <property type="entry name" value="Ankyrin_rpt"/>
</dbReference>
<dbReference type="CDD" id="cd12107">
    <property type="entry name" value="Hemerythrin"/>
    <property type="match status" value="1"/>
</dbReference>
<dbReference type="InterPro" id="IPR036770">
    <property type="entry name" value="Ankyrin_rpt-contain_sf"/>
</dbReference>
<evidence type="ECO:0000313" key="7">
    <source>
        <dbReference type="Proteomes" id="UP000006671"/>
    </source>
</evidence>
<organism evidence="7">
    <name type="scientific">Naegleria gruberi</name>
    <name type="common">Amoeba</name>
    <dbReference type="NCBI Taxonomy" id="5762"/>
    <lineage>
        <taxon>Eukaryota</taxon>
        <taxon>Discoba</taxon>
        <taxon>Heterolobosea</taxon>
        <taxon>Tetramitia</taxon>
        <taxon>Eutetramitia</taxon>
        <taxon>Vahlkampfiidae</taxon>
        <taxon>Naegleria</taxon>
    </lineage>
</organism>
<proteinExistence type="inferred from homology"/>
<gene>
    <name evidence="6" type="ORF">NAEGRDRAFT_47128</name>
</gene>
<reference evidence="6 7" key="1">
    <citation type="journal article" date="2010" name="Cell">
        <title>The genome of Naegleria gruberi illuminates early eukaryotic versatility.</title>
        <authorList>
            <person name="Fritz-Laylin L.K."/>
            <person name="Prochnik S.E."/>
            <person name="Ginger M.L."/>
            <person name="Dacks J.B."/>
            <person name="Carpenter M.L."/>
            <person name="Field M.C."/>
            <person name="Kuo A."/>
            <person name="Paredez A."/>
            <person name="Chapman J."/>
            <person name="Pham J."/>
            <person name="Shu S."/>
            <person name="Neupane R."/>
            <person name="Cipriano M."/>
            <person name="Mancuso J."/>
            <person name="Tu H."/>
            <person name="Salamov A."/>
            <person name="Lindquist E."/>
            <person name="Shapiro H."/>
            <person name="Lucas S."/>
            <person name="Grigoriev I.V."/>
            <person name="Cande W.Z."/>
            <person name="Fulton C."/>
            <person name="Rokhsar D.S."/>
            <person name="Dawson S.C."/>
        </authorList>
    </citation>
    <scope>NUCLEOTIDE SEQUENCE [LARGE SCALE GENOMIC DNA]</scope>
    <source>
        <strain evidence="6 7">NEG-M</strain>
    </source>
</reference>
<keyword evidence="7" id="KW-1185">Reference proteome</keyword>
<dbReference type="Pfam" id="PF12796">
    <property type="entry name" value="Ank_2"/>
    <property type="match status" value="1"/>
</dbReference>
<dbReference type="AlphaFoldDB" id="D2V6U1"/>
<feature type="compositionally biased region" description="Low complexity" evidence="4">
    <location>
        <begin position="732"/>
        <end position="744"/>
    </location>
</feature>
<feature type="domain" description="Hemerythrin-like" evidence="5">
    <location>
        <begin position="765"/>
        <end position="895"/>
    </location>
</feature>
<dbReference type="EMBL" id="GG738854">
    <property type="protein sequence ID" value="EFC47504.1"/>
    <property type="molecule type" value="Genomic_DNA"/>
</dbReference>
<name>D2V6U1_NAEGR</name>
<dbReference type="SUPFAM" id="SSF47188">
    <property type="entry name" value="Hemerythrin-like"/>
    <property type="match status" value="1"/>
</dbReference>
<dbReference type="Gene3D" id="1.20.120.50">
    <property type="entry name" value="Hemerythrin-like"/>
    <property type="match status" value="1"/>
</dbReference>
<evidence type="ECO:0000313" key="6">
    <source>
        <dbReference type="EMBL" id="EFC47504.1"/>
    </source>
</evidence>
<dbReference type="VEuPathDB" id="AmoebaDB:NAEGRDRAFT_47128"/>
<dbReference type="InterPro" id="IPR035938">
    <property type="entry name" value="Hemerythrin-like_sf"/>
</dbReference>
<comment type="similarity">
    <text evidence="1">Belongs to the hemerythrin family.</text>
</comment>
<evidence type="ECO:0000256" key="1">
    <source>
        <dbReference type="ARBA" id="ARBA00010587"/>
    </source>
</evidence>
<dbReference type="NCBIfam" id="TIGR02481">
    <property type="entry name" value="hemeryth_dom"/>
    <property type="match status" value="1"/>
</dbReference>
<keyword evidence="3" id="KW-0408">Iron</keyword>
<evidence type="ECO:0000259" key="5">
    <source>
        <dbReference type="Pfam" id="PF01814"/>
    </source>
</evidence>
<dbReference type="InParanoid" id="D2V6U1"/>
<feature type="region of interest" description="Disordered" evidence="4">
    <location>
        <begin position="708"/>
        <end position="744"/>
    </location>
</feature>
<evidence type="ECO:0000256" key="3">
    <source>
        <dbReference type="ARBA" id="ARBA00023004"/>
    </source>
</evidence>
<dbReference type="SMART" id="SM00248">
    <property type="entry name" value="ANK"/>
    <property type="match status" value="6"/>
</dbReference>
<dbReference type="Gene3D" id="1.25.40.20">
    <property type="entry name" value="Ankyrin repeat-containing domain"/>
    <property type="match status" value="2"/>
</dbReference>
<keyword evidence="2" id="KW-0479">Metal-binding</keyword>
<dbReference type="Pfam" id="PF01814">
    <property type="entry name" value="Hemerythrin"/>
    <property type="match status" value="1"/>
</dbReference>
<dbReference type="PANTHER" id="PTHR24125">
    <property type="entry name" value="ANKYRIN REPEAT AND DEATH DOMAIN-CONTAINING PROTEIN"/>
    <property type="match status" value="1"/>
</dbReference>
<sequence length="909" mass="104074">MGFFSNLFHHHNKNDPKHQSVSVSSTAPSLTSPHTIDETSHADQALDQSFRSTVSSTHINSNTSSSRLSIDSMASSFSNATQYNSTHKHSMSNPFHFLHTHTSHHNPQRMSVRDFARQYLEVLESEKRRELLKSVSMIQTNYSNGGCVSANQSLHAIVGGAAAATVVGDNVNSNNENLVSEEATVSNGIAEVNTESTTLVTAVDNSNTSNEDVAVSNENNRLSIENSQLIRNIKKQHVNNEEKQTFKKFIIENEKYIQTLDEIYQVCIYGQVERLKELVSAHSEKSGRKFSLTMASLRMTGSVIDMSGDAEHKNVKKQSWSHCTLVHLAARFNQVDVLDMLLKEFTNEDNLSDVLNCEDDIHATPLFHAVTAGAIEATTFLCSFTQQIKINVKDMFECSPLWYALNRKDFEMANILLTFGADMFFKIHGGESYLHRACDNNDIAMVKYILLGIGVDDEIDLTNQKTLQIFEERQNLFLRSDQRHQTPLFNSIKSYQDNMKKRKSDTLPSPNEAPNPQKEQVMDFLLSFFNEHAPVLLQKALDQTNHYGHNVFHFCAEQDAFQQLLKLIKYFETDEKLKFALNLKDKILGNTPLHISIMTSHYDIFKLFINCSEVELNIPNQQLDLPLHVALRQHKLRMCQYLYIHYSQQDLEVKNAQRYSSLKLAKRLDINMKKLAEGSTEEFEKKKIVKNTSEKKWWHIFKIHKQNNQQDSRKSMVEKGHTTPLEEISQNESEFTSSTDASSSDLSAQRTTFPLVIWTKELTLGVDIIDTQHHALVDIINKLIKLLFGEDNAFIPDRSADEWILGYIIGNLLEYTEFHFETEEKIMSKYQKILPDGYLDEHHQEHVEFTSKIHKLHQEYLESHSTLSFLNVDLLNYLLNWLVTHIMGSDHILVSHLNKGMKEGQKIEL</sequence>
<feature type="region of interest" description="Disordered" evidence="4">
    <location>
        <begin position="10"/>
        <end position="36"/>
    </location>
</feature>
<dbReference type="GeneID" id="8861695"/>
<feature type="compositionally biased region" description="Polar residues" evidence="4">
    <location>
        <begin position="19"/>
        <end position="34"/>
    </location>
</feature>
<dbReference type="OrthoDB" id="9995210at2759"/>
<dbReference type="SUPFAM" id="SSF48403">
    <property type="entry name" value="Ankyrin repeat"/>
    <property type="match status" value="1"/>
</dbReference>
<dbReference type="InterPro" id="IPR012312">
    <property type="entry name" value="Hemerythrin-like"/>
</dbReference>
<dbReference type="Proteomes" id="UP000006671">
    <property type="component" value="Unassembled WGS sequence"/>
</dbReference>
<dbReference type="PANTHER" id="PTHR24125:SF5">
    <property type="entry name" value="ANKYRIN REPEAT PROTEIN"/>
    <property type="match status" value="1"/>
</dbReference>
<protein>
    <submittedName>
        <fullName evidence="6">Predicted protein</fullName>
    </submittedName>
</protein>
<evidence type="ECO:0000256" key="4">
    <source>
        <dbReference type="SAM" id="MobiDB-lite"/>
    </source>
</evidence>
<evidence type="ECO:0000256" key="2">
    <source>
        <dbReference type="ARBA" id="ARBA00022723"/>
    </source>
</evidence>
<dbReference type="InterPro" id="IPR052457">
    <property type="entry name" value="Ankyrin-DD_containing_protein"/>
</dbReference>
<dbReference type="RefSeq" id="XP_002680248.1">
    <property type="nucleotide sequence ID" value="XM_002680202.1"/>
</dbReference>
<dbReference type="InterPro" id="IPR012827">
    <property type="entry name" value="Hemerythrin_metal-bd"/>
</dbReference>
<dbReference type="KEGG" id="ngr:NAEGRDRAFT_47128"/>
<dbReference type="GO" id="GO:0046872">
    <property type="term" value="F:metal ion binding"/>
    <property type="evidence" value="ECO:0007669"/>
    <property type="project" value="UniProtKB-KW"/>
</dbReference>
<feature type="compositionally biased region" description="Basic and acidic residues" evidence="4">
    <location>
        <begin position="711"/>
        <end position="721"/>
    </location>
</feature>
<dbReference type="OMA" id="GESYLHR"/>